<evidence type="ECO:0000313" key="1">
    <source>
        <dbReference type="EMBL" id="MFK3863219.1"/>
    </source>
</evidence>
<gene>
    <name evidence="1" type="ORF">ACI2JU_04940</name>
</gene>
<dbReference type="InterPro" id="IPR017853">
    <property type="entry name" value="GH"/>
</dbReference>
<dbReference type="Proteomes" id="UP001620262">
    <property type="component" value="Unassembled WGS sequence"/>
</dbReference>
<evidence type="ECO:0000313" key="2">
    <source>
        <dbReference type="Proteomes" id="UP001620262"/>
    </source>
</evidence>
<dbReference type="Gene3D" id="3.20.20.80">
    <property type="entry name" value="Glycosidases"/>
    <property type="match status" value="1"/>
</dbReference>
<sequence>MNLSNFLILAFFLSCANCYAKWDNQSERYANAYKKYAEARCPIPENRIKHFVYFARDRGAIKDHPLLKHDRFSGAQIMYLWSRLEPAEGKYDFSTIRHDYEYLKKYGKKLFVQLQDATFDPKVRGLPEYLNTSEYDGGSIEQINDHGRVDGWTAKRWNKKVHKRFTLLLEALGKEFDGKIEGINLQETAIGVDPNQDTTFTYKGYRDAIKENMLSLRKAFPQSTAMLYANFMPGEWLPWEDKGYLRSIYEYGEQIGVALAAPDLMVRRKGQLNHALAMMHEHKYSTPLGIAVQDGNYTGLTGADFSAGSDLEGNENNVVEKRKNIVPLLHAFAEDFLKVNYMFWVNQKPYFEEDVLTCFE</sequence>
<dbReference type="SUPFAM" id="SSF51445">
    <property type="entry name" value="(Trans)glycosidases"/>
    <property type="match status" value="1"/>
</dbReference>
<proteinExistence type="predicted"/>
<keyword evidence="2" id="KW-1185">Reference proteome</keyword>
<name>A0ABW8KTS2_9GAMM</name>
<reference evidence="1 2" key="1">
    <citation type="submission" date="2024-11" db="EMBL/GenBank/DDBJ databases">
        <title>The Natural Products Discovery Center: Release of the First 8490 Sequenced Strains for Exploring Actinobacteria Biosynthetic Diversity.</title>
        <authorList>
            <person name="Kalkreuter E."/>
            <person name="Kautsar S.A."/>
            <person name="Yang D."/>
            <person name="Bader C.D."/>
            <person name="Teijaro C.N."/>
            <person name="Fluegel L."/>
            <person name="Davis C.M."/>
            <person name="Simpson J.R."/>
            <person name="Lauterbach L."/>
            <person name="Steele A.D."/>
            <person name="Gui C."/>
            <person name="Meng S."/>
            <person name="Li G."/>
            <person name="Viehrig K."/>
            <person name="Ye F."/>
            <person name="Su P."/>
            <person name="Kiefer A.F."/>
            <person name="Nichols A."/>
            <person name="Cepeda A.J."/>
            <person name="Yan W."/>
            <person name="Fan B."/>
            <person name="Jiang Y."/>
            <person name="Adhikari A."/>
            <person name="Zheng C.-J."/>
            <person name="Schuster L."/>
            <person name="Cowan T.M."/>
            <person name="Smanski M.J."/>
            <person name="Chevrette M.G."/>
            <person name="De Carvalho L.P.S."/>
            <person name="Shen B."/>
        </authorList>
    </citation>
    <scope>NUCLEOTIDE SEQUENCE [LARGE SCALE GENOMIC DNA]</scope>
    <source>
        <strain evidence="1 2">NPDC078403</strain>
    </source>
</reference>
<dbReference type="RefSeq" id="WP_404674860.1">
    <property type="nucleotide sequence ID" value="NZ_JBJDOT010000005.1"/>
</dbReference>
<dbReference type="EMBL" id="JBJDOT010000005">
    <property type="protein sequence ID" value="MFK3863219.1"/>
    <property type="molecule type" value="Genomic_DNA"/>
</dbReference>
<organism evidence="1 2">
    <name type="scientific">Pseudoalteromonas rhizosphaerae</name>
    <dbReference type="NCBI Taxonomy" id="2518973"/>
    <lineage>
        <taxon>Bacteria</taxon>
        <taxon>Pseudomonadati</taxon>
        <taxon>Pseudomonadota</taxon>
        <taxon>Gammaproteobacteria</taxon>
        <taxon>Alteromonadales</taxon>
        <taxon>Pseudoalteromonadaceae</taxon>
        <taxon>Pseudoalteromonas</taxon>
    </lineage>
</organism>
<accession>A0ABW8KTS2</accession>
<comment type="caution">
    <text evidence="1">The sequence shown here is derived from an EMBL/GenBank/DDBJ whole genome shotgun (WGS) entry which is preliminary data.</text>
</comment>
<protein>
    <submittedName>
        <fullName evidence="1">Uncharacterized protein</fullName>
    </submittedName>
</protein>